<gene>
    <name evidence="2" type="ORF">PV367_45595</name>
</gene>
<feature type="non-terminal residue" evidence="2">
    <location>
        <position position="1"/>
    </location>
</feature>
<reference evidence="2" key="1">
    <citation type="journal article" date="2023" name="Microb. Genom.">
        <title>Mesoterricola silvestris gen. nov., sp. nov., Mesoterricola sediminis sp. nov., Geothrix oryzae sp. nov., Geothrix edaphica sp. nov., Geothrix rubra sp. nov., and Geothrix limicola sp. nov., six novel members of Acidobacteriota isolated from soils.</title>
        <authorList>
            <person name="Weisberg A.J."/>
            <person name="Pearce E."/>
            <person name="Kramer C.G."/>
            <person name="Chang J.H."/>
            <person name="Clarke C.R."/>
        </authorList>
    </citation>
    <scope>NUCLEOTIDE SEQUENCE</scope>
    <source>
        <strain evidence="2">ND06-05F</strain>
    </source>
</reference>
<dbReference type="EMBL" id="JARAWN010000716">
    <property type="protein sequence ID" value="MDX3136910.1"/>
    <property type="molecule type" value="Genomic_DNA"/>
</dbReference>
<dbReference type="Proteomes" id="UP001273589">
    <property type="component" value="Unassembled WGS sequence"/>
</dbReference>
<protein>
    <submittedName>
        <fullName evidence="2">Uncharacterized protein</fullName>
    </submittedName>
</protein>
<feature type="region of interest" description="Disordered" evidence="1">
    <location>
        <begin position="1"/>
        <end position="104"/>
    </location>
</feature>
<comment type="caution">
    <text evidence="2">The sequence shown here is derived from an EMBL/GenBank/DDBJ whole genome shotgun (WGS) entry which is preliminary data.</text>
</comment>
<evidence type="ECO:0000313" key="3">
    <source>
        <dbReference type="Proteomes" id="UP001273589"/>
    </source>
</evidence>
<name>A0AAJ2Q012_9ACTN</name>
<organism evidence="2 3">
    <name type="scientific">Streptomyces europaeiscabiei</name>
    <dbReference type="NCBI Taxonomy" id="146819"/>
    <lineage>
        <taxon>Bacteria</taxon>
        <taxon>Bacillati</taxon>
        <taxon>Actinomycetota</taxon>
        <taxon>Actinomycetes</taxon>
        <taxon>Kitasatosporales</taxon>
        <taxon>Streptomycetaceae</taxon>
        <taxon>Streptomyces</taxon>
    </lineage>
</organism>
<accession>A0AAJ2Q012</accession>
<feature type="compositionally biased region" description="Basic and acidic residues" evidence="1">
    <location>
        <begin position="48"/>
        <end position="83"/>
    </location>
</feature>
<sequence>PQTAPGQEVHHPDQEDGRLPEEVDGPVDSADQEGSGEEGNGQEDDGDQDHGDEDHVDEVRSSKVHGDEDRSSRVHGSEDHREEDPGEEGDIPQTLSLTPPERSA</sequence>
<evidence type="ECO:0000256" key="1">
    <source>
        <dbReference type="SAM" id="MobiDB-lite"/>
    </source>
</evidence>
<feature type="compositionally biased region" description="Basic and acidic residues" evidence="1">
    <location>
        <begin position="8"/>
        <end position="21"/>
    </location>
</feature>
<feature type="compositionally biased region" description="Acidic residues" evidence="1">
    <location>
        <begin position="22"/>
        <end position="47"/>
    </location>
</feature>
<dbReference type="AlphaFoldDB" id="A0AAJ2Q012"/>
<proteinExistence type="predicted"/>
<evidence type="ECO:0000313" key="2">
    <source>
        <dbReference type="EMBL" id="MDX3136910.1"/>
    </source>
</evidence>